<comment type="cofactor">
    <cofactor evidence="7 8">
        <name>FMN</name>
        <dbReference type="ChEBI" id="CHEBI:58210"/>
    </cofactor>
    <text evidence="7 8">Binds 1 FMN per subunit.</text>
</comment>
<dbReference type="HAMAP" id="MF_01629">
    <property type="entry name" value="PdxH"/>
    <property type="match status" value="1"/>
</dbReference>
<keyword evidence="4 7" id="KW-0288">FMN</keyword>
<dbReference type="SUPFAM" id="SSF50475">
    <property type="entry name" value="FMN-binding split barrel"/>
    <property type="match status" value="1"/>
</dbReference>
<reference evidence="11 12" key="1">
    <citation type="submission" date="2018-12" db="EMBL/GenBank/DDBJ databases">
        <authorList>
            <person name="Toschakov S.V."/>
        </authorList>
    </citation>
    <scope>NUCLEOTIDE SEQUENCE [LARGE SCALE GENOMIC DNA]</scope>
    <source>
        <strain evidence="11 12">GM2012</strain>
    </source>
</reference>
<dbReference type="InterPro" id="IPR000659">
    <property type="entry name" value="Pyridox_Oxase"/>
</dbReference>
<dbReference type="EC" id="1.4.3.5" evidence="7"/>
<dbReference type="PIRSF" id="PIRSF000190">
    <property type="entry name" value="Pyd_amn-ph_oxd"/>
    <property type="match status" value="1"/>
</dbReference>
<evidence type="ECO:0000259" key="10">
    <source>
        <dbReference type="Pfam" id="PF10590"/>
    </source>
</evidence>
<name>A0A432MPQ1_9BACT</name>
<reference evidence="11 12" key="2">
    <citation type="submission" date="2019-01" db="EMBL/GenBank/DDBJ databases">
        <title>Tautonia sociabilis, a novel thermotolerant planctomycete of Isosphaeraceae family, isolated from a 4000 m deep subterranean habitat.</title>
        <authorList>
            <person name="Kovaleva O.L."/>
            <person name="Elcheninov A.G."/>
            <person name="Van Heerden E."/>
            <person name="Toshchakov S.V."/>
            <person name="Novikov A."/>
            <person name="Bonch-Osmolovskaya E.A."/>
            <person name="Kublanov I.V."/>
        </authorList>
    </citation>
    <scope>NUCLEOTIDE SEQUENCE [LARGE SCALE GENOMIC DNA]</scope>
    <source>
        <strain evidence="11 12">GM2012</strain>
    </source>
</reference>
<feature type="domain" description="Pyridoxine 5'-phosphate oxidase dimerisation C-terminal" evidence="10">
    <location>
        <begin position="173"/>
        <end position="215"/>
    </location>
</feature>
<dbReference type="UniPathway" id="UPA01068">
    <property type="reaction ID" value="UER00304"/>
</dbReference>
<dbReference type="Proteomes" id="UP000280296">
    <property type="component" value="Unassembled WGS sequence"/>
</dbReference>
<feature type="binding site" evidence="7 8">
    <location>
        <position position="84"/>
    </location>
    <ligand>
        <name>FMN</name>
        <dbReference type="ChEBI" id="CHEBI:58210"/>
    </ligand>
</feature>
<dbReference type="RefSeq" id="WP_126723675.1">
    <property type="nucleotide sequence ID" value="NZ_RYZH01000003.1"/>
</dbReference>
<sequence length="215" mass="24955">MTTVESISSRREYTLGSLLEEEVDRDPIRQFASWFSDAERAGLADPHAMALATCSPEGRPSARVVLLRGVDARGFRFFTNYRSRKGRELEANPFASLLFHWPELERQVRIEGRVDRLPEEESDAYFRSRPTETKLGAWASDQSEVVADRRVLEDRLRDAAERFGDDVPRPPHWGGYVVWPEQIEFWQGRPSRLHDRIRYRRDGEGPGWVIERLSP</sequence>
<keyword evidence="3 7" id="KW-0285">Flavoprotein</keyword>
<accession>A0A432MPQ1</accession>
<feature type="binding site" evidence="7 8">
    <location>
        <position position="107"/>
    </location>
    <ligand>
        <name>FMN</name>
        <dbReference type="ChEBI" id="CHEBI:58210"/>
    </ligand>
</feature>
<dbReference type="InterPro" id="IPR012349">
    <property type="entry name" value="Split_barrel_FMN-bd"/>
</dbReference>
<evidence type="ECO:0000256" key="3">
    <source>
        <dbReference type="ARBA" id="ARBA00022630"/>
    </source>
</evidence>
<feature type="binding site" evidence="7 8">
    <location>
        <position position="196"/>
    </location>
    <ligand>
        <name>FMN</name>
        <dbReference type="ChEBI" id="CHEBI:58210"/>
    </ligand>
</feature>
<protein>
    <recommendedName>
        <fullName evidence="7">Pyridoxine/pyridoxamine 5'-phosphate oxidase</fullName>
        <ecNumber evidence="7">1.4.3.5</ecNumber>
    </recommendedName>
    <alternativeName>
        <fullName evidence="7">PNP/PMP oxidase</fullName>
        <shortName evidence="7">PNPOx</shortName>
    </alternativeName>
    <alternativeName>
        <fullName evidence="7">Pyridoxal 5'-phosphate synthase</fullName>
    </alternativeName>
</protein>
<feature type="binding site" evidence="7 8">
    <location>
        <begin position="78"/>
        <end position="79"/>
    </location>
    <ligand>
        <name>FMN</name>
        <dbReference type="ChEBI" id="CHEBI:58210"/>
    </ligand>
</feature>
<dbReference type="GO" id="GO:0010181">
    <property type="term" value="F:FMN binding"/>
    <property type="evidence" value="ECO:0007669"/>
    <property type="project" value="UniProtKB-UniRule"/>
</dbReference>
<feature type="binding site" evidence="7">
    <location>
        <begin position="192"/>
        <end position="194"/>
    </location>
    <ligand>
        <name>substrate</name>
    </ligand>
</feature>
<evidence type="ECO:0000256" key="8">
    <source>
        <dbReference type="PIRSR" id="PIRSR000190-2"/>
    </source>
</evidence>
<comment type="function">
    <text evidence="7">Catalyzes the oxidation of either pyridoxine 5'-phosphate (PNP) or pyridoxamine 5'-phosphate (PMP) into pyridoxal 5'-phosphate (PLP).</text>
</comment>
<evidence type="ECO:0000256" key="6">
    <source>
        <dbReference type="ARBA" id="ARBA00023096"/>
    </source>
</evidence>
<proteinExistence type="inferred from homology"/>
<dbReference type="Gene3D" id="2.30.110.10">
    <property type="entry name" value="Electron Transport, Fmn-binding Protein, Chain A"/>
    <property type="match status" value="1"/>
</dbReference>
<gene>
    <name evidence="7 11" type="primary">pdxH</name>
    <name evidence="11" type="ORF">TsocGM_02130</name>
</gene>
<organism evidence="11 12">
    <name type="scientific">Tautonia sociabilis</name>
    <dbReference type="NCBI Taxonomy" id="2080755"/>
    <lineage>
        <taxon>Bacteria</taxon>
        <taxon>Pseudomonadati</taxon>
        <taxon>Planctomycetota</taxon>
        <taxon>Planctomycetia</taxon>
        <taxon>Isosphaerales</taxon>
        <taxon>Isosphaeraceae</taxon>
        <taxon>Tautonia</taxon>
    </lineage>
</organism>
<feature type="binding site" evidence="7">
    <location>
        <position position="68"/>
    </location>
    <ligand>
        <name>substrate</name>
    </ligand>
</feature>
<dbReference type="AlphaFoldDB" id="A0A432MPQ1"/>
<dbReference type="PANTHER" id="PTHR10851:SF0">
    <property type="entry name" value="PYRIDOXINE-5'-PHOSPHATE OXIDASE"/>
    <property type="match status" value="1"/>
</dbReference>
<evidence type="ECO:0000256" key="2">
    <source>
        <dbReference type="ARBA" id="ARBA00011738"/>
    </source>
</evidence>
<dbReference type="InterPro" id="IPR019576">
    <property type="entry name" value="Pyridoxamine_oxidase_dimer_C"/>
</dbReference>
<dbReference type="NCBIfam" id="NF004231">
    <property type="entry name" value="PRK05679.1"/>
    <property type="match status" value="1"/>
</dbReference>
<dbReference type="PROSITE" id="PS01064">
    <property type="entry name" value="PYRIDOX_OXIDASE"/>
    <property type="match status" value="1"/>
</dbReference>
<comment type="similarity">
    <text evidence="1 7">Belongs to the pyridoxamine 5'-phosphate oxidase family.</text>
</comment>
<dbReference type="PANTHER" id="PTHR10851">
    <property type="entry name" value="PYRIDOXINE-5-PHOSPHATE OXIDASE"/>
    <property type="match status" value="1"/>
</dbReference>
<dbReference type="EMBL" id="RYZH01000003">
    <property type="protein sequence ID" value="RUL89239.1"/>
    <property type="molecule type" value="Genomic_DNA"/>
</dbReference>
<feature type="domain" description="Pyridoxamine 5'-phosphate oxidase N-terminal" evidence="9">
    <location>
        <begin position="37"/>
        <end position="158"/>
    </location>
</feature>
<feature type="binding site" evidence="7 8">
    <location>
        <position position="186"/>
    </location>
    <ligand>
        <name>FMN</name>
        <dbReference type="ChEBI" id="CHEBI:58210"/>
    </ligand>
</feature>
<keyword evidence="12" id="KW-1185">Reference proteome</keyword>
<comment type="caution">
    <text evidence="11">The sequence shown here is derived from an EMBL/GenBank/DDBJ whole genome shotgun (WGS) entry which is preliminary data.</text>
</comment>
<dbReference type="GO" id="GO:0008615">
    <property type="term" value="P:pyridoxine biosynthetic process"/>
    <property type="evidence" value="ECO:0007669"/>
    <property type="project" value="UniProtKB-UniRule"/>
</dbReference>
<evidence type="ECO:0000313" key="11">
    <source>
        <dbReference type="EMBL" id="RUL89239.1"/>
    </source>
</evidence>
<evidence type="ECO:0000256" key="4">
    <source>
        <dbReference type="ARBA" id="ARBA00022643"/>
    </source>
</evidence>
<comment type="caution">
    <text evidence="7">Lacks conserved residue(s) required for the propagation of feature annotation.</text>
</comment>
<dbReference type="InterPro" id="IPR019740">
    <property type="entry name" value="Pyridox_Oxase_CS"/>
</dbReference>
<feature type="binding site" evidence="7">
    <location>
        <position position="125"/>
    </location>
    <ligand>
        <name>substrate</name>
    </ligand>
</feature>
<dbReference type="Pfam" id="PF10590">
    <property type="entry name" value="PNP_phzG_C"/>
    <property type="match status" value="1"/>
</dbReference>
<evidence type="ECO:0000256" key="1">
    <source>
        <dbReference type="ARBA" id="ARBA00007301"/>
    </source>
</evidence>
<evidence type="ECO:0000313" key="12">
    <source>
        <dbReference type="Proteomes" id="UP000280296"/>
    </source>
</evidence>
<dbReference type="OrthoDB" id="9780392at2"/>
<evidence type="ECO:0000256" key="7">
    <source>
        <dbReference type="HAMAP-Rule" id="MF_01629"/>
    </source>
</evidence>
<keyword evidence="5 7" id="KW-0560">Oxidoreductase</keyword>
<comment type="subunit">
    <text evidence="2 7">Homodimer.</text>
</comment>
<dbReference type="FunFam" id="2.30.110.10:FF:000020">
    <property type="entry name" value="PNPO isoform 11"/>
    <property type="match status" value="1"/>
</dbReference>
<feature type="binding site" evidence="7 8">
    <location>
        <position position="85"/>
    </location>
    <ligand>
        <name>FMN</name>
        <dbReference type="ChEBI" id="CHEBI:58210"/>
    </ligand>
</feature>
<dbReference type="InterPro" id="IPR011576">
    <property type="entry name" value="Pyridox_Oxase_N"/>
</dbReference>
<keyword evidence="6 7" id="KW-0664">Pyridoxine biosynthesis</keyword>
<comment type="pathway">
    <text evidence="7">Cofactor metabolism; pyridoxal 5'-phosphate salvage; pyridoxal 5'-phosphate from pyridoxamine 5'-phosphate: step 1/1.</text>
</comment>
<feature type="binding site" evidence="7 8">
    <location>
        <begin position="142"/>
        <end position="143"/>
    </location>
    <ligand>
        <name>FMN</name>
        <dbReference type="ChEBI" id="CHEBI:58210"/>
    </ligand>
</feature>
<comment type="pathway">
    <text evidence="7">Cofactor metabolism; pyridoxal 5'-phosphate salvage; pyridoxal 5'-phosphate from pyridoxine 5'-phosphate: step 1/1.</text>
</comment>
<comment type="catalytic activity">
    <reaction evidence="7">
        <text>pyridoxamine 5'-phosphate + O2 + H2O = pyridoxal 5'-phosphate + H2O2 + NH4(+)</text>
        <dbReference type="Rhea" id="RHEA:15817"/>
        <dbReference type="ChEBI" id="CHEBI:15377"/>
        <dbReference type="ChEBI" id="CHEBI:15379"/>
        <dbReference type="ChEBI" id="CHEBI:16240"/>
        <dbReference type="ChEBI" id="CHEBI:28938"/>
        <dbReference type="ChEBI" id="CHEBI:58451"/>
        <dbReference type="ChEBI" id="CHEBI:597326"/>
        <dbReference type="EC" id="1.4.3.5"/>
    </reaction>
</comment>
<feature type="binding site" evidence="7">
    <location>
        <begin position="63"/>
        <end position="68"/>
    </location>
    <ligand>
        <name>FMN</name>
        <dbReference type="ChEBI" id="CHEBI:58210"/>
    </ligand>
</feature>
<evidence type="ECO:0000256" key="5">
    <source>
        <dbReference type="ARBA" id="ARBA00023002"/>
    </source>
</evidence>
<comment type="catalytic activity">
    <reaction evidence="7">
        <text>pyridoxine 5'-phosphate + O2 = pyridoxal 5'-phosphate + H2O2</text>
        <dbReference type="Rhea" id="RHEA:15149"/>
        <dbReference type="ChEBI" id="CHEBI:15379"/>
        <dbReference type="ChEBI" id="CHEBI:16240"/>
        <dbReference type="ChEBI" id="CHEBI:58589"/>
        <dbReference type="ChEBI" id="CHEBI:597326"/>
        <dbReference type="EC" id="1.4.3.5"/>
    </reaction>
</comment>
<evidence type="ECO:0000259" key="9">
    <source>
        <dbReference type="Pfam" id="PF01243"/>
    </source>
</evidence>
<dbReference type="GO" id="GO:0004733">
    <property type="term" value="F:pyridoxamine phosphate oxidase activity"/>
    <property type="evidence" value="ECO:0007669"/>
    <property type="project" value="UniProtKB-UniRule"/>
</dbReference>
<dbReference type="NCBIfam" id="TIGR00558">
    <property type="entry name" value="pdxH"/>
    <property type="match status" value="1"/>
</dbReference>
<dbReference type="Pfam" id="PF01243">
    <property type="entry name" value="PNPOx_N"/>
    <property type="match status" value="1"/>
</dbReference>
<feature type="binding site" evidence="7">
    <location>
        <position position="129"/>
    </location>
    <ligand>
        <name>substrate</name>
    </ligand>
</feature>